<reference evidence="2 3" key="1">
    <citation type="submission" date="2024-09" db="EMBL/GenBank/DDBJ databases">
        <authorList>
            <person name="Sun Q."/>
            <person name="Mori K."/>
        </authorList>
    </citation>
    <scope>NUCLEOTIDE SEQUENCE [LARGE SCALE GENOMIC DNA]</scope>
    <source>
        <strain evidence="2 3">CCM 8543</strain>
    </source>
</reference>
<sequence>MTYDHDTREMQRLREERARMEGQLAAHRQLLLRDPEFLDALRAQAWLVRDRSRVRLGEDGQSVIFPDEWPEGVNPAAYAERFLDRYQERAALRARLQELDEGDD</sequence>
<protein>
    <submittedName>
        <fullName evidence="2">Uncharacterized protein</fullName>
    </submittedName>
</protein>
<dbReference type="Proteomes" id="UP001589755">
    <property type="component" value="Unassembled WGS sequence"/>
</dbReference>
<evidence type="ECO:0000313" key="2">
    <source>
        <dbReference type="EMBL" id="MFC0207668.1"/>
    </source>
</evidence>
<name>A0ABV6D4V5_9HYPH</name>
<feature type="coiled-coil region" evidence="1">
    <location>
        <begin position="3"/>
        <end position="30"/>
    </location>
</feature>
<comment type="caution">
    <text evidence="2">The sequence shown here is derived from an EMBL/GenBank/DDBJ whole genome shotgun (WGS) entry which is preliminary data.</text>
</comment>
<gene>
    <name evidence="2" type="ORF">ACFFJ2_04550</name>
</gene>
<keyword evidence="1" id="KW-0175">Coiled coil</keyword>
<evidence type="ECO:0000256" key="1">
    <source>
        <dbReference type="SAM" id="Coils"/>
    </source>
</evidence>
<organism evidence="2 3">
    <name type="scientific">Chelativorans intermedius</name>
    <dbReference type="NCBI Taxonomy" id="515947"/>
    <lineage>
        <taxon>Bacteria</taxon>
        <taxon>Pseudomonadati</taxon>
        <taxon>Pseudomonadota</taxon>
        <taxon>Alphaproteobacteria</taxon>
        <taxon>Hyphomicrobiales</taxon>
        <taxon>Phyllobacteriaceae</taxon>
        <taxon>Chelativorans</taxon>
    </lineage>
</organism>
<proteinExistence type="predicted"/>
<keyword evidence="3" id="KW-1185">Reference proteome</keyword>
<dbReference type="EMBL" id="JBHLXD010000005">
    <property type="protein sequence ID" value="MFC0207668.1"/>
    <property type="molecule type" value="Genomic_DNA"/>
</dbReference>
<accession>A0ABV6D4V5</accession>
<dbReference type="RefSeq" id="WP_261520870.1">
    <property type="nucleotide sequence ID" value="NZ_JAODNW010000014.1"/>
</dbReference>
<evidence type="ECO:0000313" key="3">
    <source>
        <dbReference type="Proteomes" id="UP001589755"/>
    </source>
</evidence>